<evidence type="ECO:0000256" key="1">
    <source>
        <dbReference type="SAM" id="Phobius"/>
    </source>
</evidence>
<evidence type="ECO:0000313" key="3">
    <source>
        <dbReference type="Proteomes" id="UP000031390"/>
    </source>
</evidence>
<comment type="caution">
    <text evidence="2">The sequence shown here is derived from an EMBL/GenBank/DDBJ whole genome shotgun (WGS) entry which is preliminary data.</text>
</comment>
<dbReference type="EMBL" id="JUFZ01000120">
    <property type="protein sequence ID" value="KIC06093.1"/>
    <property type="molecule type" value="Genomic_DNA"/>
</dbReference>
<keyword evidence="1" id="KW-0472">Membrane</keyword>
<proteinExistence type="predicted"/>
<reference evidence="2 3" key="1">
    <citation type="submission" date="2014-12" db="EMBL/GenBank/DDBJ databases">
        <title>Genome sequence of Morococcus cerebrosus.</title>
        <authorList>
            <person name="Shin S.-K."/>
            <person name="Yi H."/>
        </authorList>
    </citation>
    <scope>NUCLEOTIDE SEQUENCE [LARGE SCALE GENOMIC DNA]</scope>
    <source>
        <strain evidence="2 3">CIP 81.93</strain>
    </source>
</reference>
<evidence type="ECO:0000313" key="2">
    <source>
        <dbReference type="EMBL" id="KIC06093.1"/>
    </source>
</evidence>
<dbReference type="Proteomes" id="UP000031390">
    <property type="component" value="Unassembled WGS sequence"/>
</dbReference>
<keyword evidence="1" id="KW-0812">Transmembrane</keyword>
<sequence>MYLRPTFIYNHLYINNFIQYYILLFPVSRLFPFTQIYPNRHKNVGAFVGAWHNASKKHQQNY</sequence>
<organism evidence="2 3">
    <name type="scientific">Morococcus cerebrosus</name>
    <dbReference type="NCBI Taxonomy" id="1056807"/>
    <lineage>
        <taxon>Bacteria</taxon>
        <taxon>Pseudomonadati</taxon>
        <taxon>Pseudomonadota</taxon>
        <taxon>Betaproteobacteria</taxon>
        <taxon>Neisseriales</taxon>
        <taxon>Neisseriaceae</taxon>
        <taxon>Morococcus</taxon>
    </lineage>
</organism>
<protein>
    <submittedName>
        <fullName evidence="2">Uncharacterized protein</fullName>
    </submittedName>
</protein>
<name>A0A0C1EB78_9NEIS</name>
<accession>A0A0C1EB78</accession>
<feature type="transmembrane region" description="Helical" evidence="1">
    <location>
        <begin position="12"/>
        <end position="32"/>
    </location>
</feature>
<gene>
    <name evidence="2" type="ORF">MCC93_24990</name>
</gene>
<keyword evidence="1" id="KW-1133">Transmembrane helix</keyword>
<dbReference type="AlphaFoldDB" id="A0A0C1EB78"/>